<keyword evidence="9" id="KW-1185">Reference proteome</keyword>
<evidence type="ECO:0000256" key="5">
    <source>
        <dbReference type="ARBA" id="ARBA00080576"/>
    </source>
</evidence>
<feature type="domain" description="Rod shape-determining protein MreC beta-barrel core" evidence="7">
    <location>
        <begin position="123"/>
        <end position="270"/>
    </location>
</feature>
<dbReference type="GO" id="GO:0005886">
    <property type="term" value="C:plasma membrane"/>
    <property type="evidence" value="ECO:0007669"/>
    <property type="project" value="TreeGrafter"/>
</dbReference>
<evidence type="ECO:0000256" key="4">
    <source>
        <dbReference type="ARBA" id="ARBA00032089"/>
    </source>
</evidence>
<dbReference type="Gene3D" id="2.40.10.340">
    <property type="entry name" value="Rod shape-determining protein MreC, domain 1"/>
    <property type="match status" value="1"/>
</dbReference>
<protein>
    <recommendedName>
        <fullName evidence="2">Cell shape-determining protein MreC</fullName>
    </recommendedName>
    <alternativeName>
        <fullName evidence="4">Cell shape protein MreC</fullName>
    </alternativeName>
    <alternativeName>
        <fullName evidence="5">Rod shape-determining protein MreC</fullName>
    </alternativeName>
</protein>
<dbReference type="EMBL" id="PHHA01000006">
    <property type="protein sequence ID" value="PJG85794.1"/>
    <property type="molecule type" value="Genomic_DNA"/>
</dbReference>
<dbReference type="RefSeq" id="WP_100288374.1">
    <property type="nucleotide sequence ID" value="NZ_PHHA01000006.1"/>
</dbReference>
<dbReference type="Proteomes" id="UP000229329">
    <property type="component" value="Unassembled WGS sequence"/>
</dbReference>
<proteinExistence type="inferred from homology"/>
<dbReference type="NCBIfam" id="TIGR00219">
    <property type="entry name" value="mreC"/>
    <property type="match status" value="1"/>
</dbReference>
<evidence type="ECO:0000313" key="9">
    <source>
        <dbReference type="Proteomes" id="UP000229329"/>
    </source>
</evidence>
<dbReference type="Pfam" id="PF04085">
    <property type="entry name" value="MreC"/>
    <property type="match status" value="1"/>
</dbReference>
<dbReference type="PANTHER" id="PTHR34138:SF1">
    <property type="entry name" value="CELL SHAPE-DETERMINING PROTEIN MREC"/>
    <property type="match status" value="1"/>
</dbReference>
<dbReference type="OrthoDB" id="9808025at2"/>
<comment type="caution">
    <text evidence="8">The sequence shown here is derived from an EMBL/GenBank/DDBJ whole genome shotgun (WGS) entry which is preliminary data.</text>
</comment>
<dbReference type="InterPro" id="IPR007221">
    <property type="entry name" value="MreC"/>
</dbReference>
<evidence type="ECO:0000256" key="6">
    <source>
        <dbReference type="SAM" id="MobiDB-lite"/>
    </source>
</evidence>
<dbReference type="AlphaFoldDB" id="A0A2M8S3R8"/>
<dbReference type="InterPro" id="IPR042177">
    <property type="entry name" value="Cell/Rod_1"/>
</dbReference>
<evidence type="ECO:0000256" key="2">
    <source>
        <dbReference type="ARBA" id="ARBA00013855"/>
    </source>
</evidence>
<dbReference type="InterPro" id="IPR055342">
    <property type="entry name" value="MreC_beta-barrel_core"/>
</dbReference>
<organism evidence="8 9">
    <name type="scientific">Conservatibacter flavescens</name>
    <dbReference type="NCBI Taxonomy" id="28161"/>
    <lineage>
        <taxon>Bacteria</taxon>
        <taxon>Pseudomonadati</taxon>
        <taxon>Pseudomonadota</taxon>
        <taxon>Gammaproteobacteria</taxon>
        <taxon>Pasteurellales</taxon>
        <taxon>Pasteurellaceae</taxon>
        <taxon>Conservatibacter</taxon>
    </lineage>
</organism>
<dbReference type="GO" id="GO:0008360">
    <property type="term" value="P:regulation of cell shape"/>
    <property type="evidence" value="ECO:0007669"/>
    <property type="project" value="UniProtKB-KW"/>
</dbReference>
<dbReference type="InterPro" id="IPR042175">
    <property type="entry name" value="Cell/Rod_MreC_2"/>
</dbReference>
<name>A0A2M8S3R8_9PAST</name>
<dbReference type="FunFam" id="2.40.10.340:FF:000001">
    <property type="entry name" value="Cell shape-determining protein MreC"/>
    <property type="match status" value="1"/>
</dbReference>
<accession>A0A2M8S3R8</accession>
<sequence length="363" mass="39550">MKPIFAKAPSLGIRLVLAIIASVALILSDGQTNSMIKARSVMETAIGGLYYLANSPRTVLDGVSDNLVDTSKLQIENRIIKEQLLEKNADLLLLDHLKVENQRLRLLLNSPLRQDEYKKIAEVLTAENDAYRKQVVINQGKNDGAYVGQPVIDEKGVVGQIIAVGAKTSRVLLLTDVTHGIPLQVLRNDVRVIASGSGRNDELTLENVPRSVDIEKGDLLVTSGLGGRFPEGYPVGIVDKISRDGSNYFASVSVKPLASLERLRYVLLLWPTSDEMRKANTSPEDVRNVVKQRLANQKEEVLLTPQSTEAQPTADGANENDPALELGEPPVFEHAPLPVEELPAPVDRVAPAVGQEQGEQDAQ</sequence>
<reference evidence="8 9" key="1">
    <citation type="submission" date="2017-11" db="EMBL/GenBank/DDBJ databases">
        <title>Reclassification of Bisgaard taxon 7 as Conservatibacter flavescens gen. nov., sp. nov.</title>
        <authorList>
            <person name="Christensen H."/>
        </authorList>
    </citation>
    <scope>NUCLEOTIDE SEQUENCE [LARGE SCALE GENOMIC DNA]</scope>
    <source>
        <strain evidence="8 9">7_4</strain>
    </source>
</reference>
<comment type="similarity">
    <text evidence="1">Belongs to the MreC family.</text>
</comment>
<evidence type="ECO:0000256" key="3">
    <source>
        <dbReference type="ARBA" id="ARBA00022960"/>
    </source>
</evidence>
<feature type="region of interest" description="Disordered" evidence="6">
    <location>
        <begin position="297"/>
        <end position="363"/>
    </location>
</feature>
<gene>
    <name evidence="8" type="ORF">CVP05_04415</name>
</gene>
<keyword evidence="3" id="KW-0133">Cell shape</keyword>
<evidence type="ECO:0000256" key="1">
    <source>
        <dbReference type="ARBA" id="ARBA00009369"/>
    </source>
</evidence>
<dbReference type="PANTHER" id="PTHR34138">
    <property type="entry name" value="CELL SHAPE-DETERMINING PROTEIN MREC"/>
    <property type="match status" value="1"/>
</dbReference>
<evidence type="ECO:0000259" key="7">
    <source>
        <dbReference type="Pfam" id="PF04085"/>
    </source>
</evidence>
<evidence type="ECO:0000313" key="8">
    <source>
        <dbReference type="EMBL" id="PJG85794.1"/>
    </source>
</evidence>
<dbReference type="Gene3D" id="2.40.10.350">
    <property type="entry name" value="Rod shape-determining protein MreC, domain 2"/>
    <property type="match status" value="1"/>
</dbReference>